<dbReference type="Proteomes" id="UP001318860">
    <property type="component" value="Unassembled WGS sequence"/>
</dbReference>
<sequence>MAATGGLIQEIGKAVKAVAKGKGSKWWYTPHMAAASRAIAERIPLVDLVLEVRDAREWMKFFEEQKSMVFGVNSHNRDNIKEVNLQAFQFPDLSTSQSQRIEEKDDPAHAITLMLVGIPNVGKSALANSLHQVGRIAAAVAEAVIFQLQIASHPNIYVLDTPGVLPPDVVDDGVCSKLALTGAIKDDVDFIVNNVRRSLFDAVSSFAGCIENGENLARLIEEEFEVLLKVFYLPLESKESNYCRVATKLLNLYRTGRLGHYTLDPVPSNAHGILL</sequence>
<reference evidence="4 5" key="1">
    <citation type="journal article" date="2021" name="Comput. Struct. Biotechnol. J.">
        <title>De novo genome assembly of the potent medicinal plant Rehmannia glutinosa using nanopore technology.</title>
        <authorList>
            <person name="Ma L."/>
            <person name="Dong C."/>
            <person name="Song C."/>
            <person name="Wang X."/>
            <person name="Zheng X."/>
            <person name="Niu Y."/>
            <person name="Chen S."/>
            <person name="Feng W."/>
        </authorList>
    </citation>
    <scope>NUCLEOTIDE SEQUENCE [LARGE SCALE GENOMIC DNA]</scope>
    <source>
        <strain evidence="4">DH-2019</strain>
    </source>
</reference>
<evidence type="ECO:0000313" key="4">
    <source>
        <dbReference type="EMBL" id="KAK6120749.1"/>
    </source>
</evidence>
<dbReference type="PANTHER" id="PTHR45782">
    <property type="entry name" value="MITOCHONDRIAL RIBOSOME-ASSOCIATED GTPASE 1"/>
    <property type="match status" value="1"/>
</dbReference>
<keyword evidence="2" id="KW-0342">GTP-binding</keyword>
<evidence type="ECO:0000313" key="5">
    <source>
        <dbReference type="Proteomes" id="UP001318860"/>
    </source>
</evidence>
<dbReference type="Pfam" id="PF01926">
    <property type="entry name" value="MMR_HSR1"/>
    <property type="match status" value="1"/>
</dbReference>
<dbReference type="PANTHER" id="PTHR45782:SF1">
    <property type="entry name" value="DAR GTPASE 2, MITOCHONDRIAL"/>
    <property type="match status" value="1"/>
</dbReference>
<accession>A0ABR0UEK6</accession>
<gene>
    <name evidence="4" type="ORF">DH2020_045511</name>
</gene>
<dbReference type="SUPFAM" id="SSF52540">
    <property type="entry name" value="P-loop containing nucleoside triphosphate hydrolases"/>
    <property type="match status" value="1"/>
</dbReference>
<evidence type="ECO:0000259" key="3">
    <source>
        <dbReference type="Pfam" id="PF01926"/>
    </source>
</evidence>
<comment type="caution">
    <text evidence="4">The sequence shown here is derived from an EMBL/GenBank/DDBJ whole genome shotgun (WGS) entry which is preliminary data.</text>
</comment>
<organism evidence="4 5">
    <name type="scientific">Rehmannia glutinosa</name>
    <name type="common">Chinese foxglove</name>
    <dbReference type="NCBI Taxonomy" id="99300"/>
    <lineage>
        <taxon>Eukaryota</taxon>
        <taxon>Viridiplantae</taxon>
        <taxon>Streptophyta</taxon>
        <taxon>Embryophyta</taxon>
        <taxon>Tracheophyta</taxon>
        <taxon>Spermatophyta</taxon>
        <taxon>Magnoliopsida</taxon>
        <taxon>eudicotyledons</taxon>
        <taxon>Gunneridae</taxon>
        <taxon>Pentapetalae</taxon>
        <taxon>asterids</taxon>
        <taxon>lamiids</taxon>
        <taxon>Lamiales</taxon>
        <taxon>Orobanchaceae</taxon>
        <taxon>Rehmannieae</taxon>
        <taxon>Rehmannia</taxon>
    </lineage>
</organism>
<proteinExistence type="predicted"/>
<protein>
    <recommendedName>
        <fullName evidence="3">G domain-containing protein</fullName>
    </recommendedName>
</protein>
<feature type="domain" description="G" evidence="3">
    <location>
        <begin position="113"/>
        <end position="195"/>
    </location>
</feature>
<evidence type="ECO:0000256" key="2">
    <source>
        <dbReference type="ARBA" id="ARBA00023134"/>
    </source>
</evidence>
<keyword evidence="1" id="KW-0547">Nucleotide-binding</keyword>
<evidence type="ECO:0000256" key="1">
    <source>
        <dbReference type="ARBA" id="ARBA00022741"/>
    </source>
</evidence>
<name>A0ABR0UEK6_REHGL</name>
<dbReference type="PRINTS" id="PR00326">
    <property type="entry name" value="GTP1OBG"/>
</dbReference>
<keyword evidence="5" id="KW-1185">Reference proteome</keyword>
<dbReference type="InterPro" id="IPR027417">
    <property type="entry name" value="P-loop_NTPase"/>
</dbReference>
<dbReference type="Gene3D" id="3.40.50.300">
    <property type="entry name" value="P-loop containing nucleotide triphosphate hydrolases"/>
    <property type="match status" value="1"/>
</dbReference>
<dbReference type="EMBL" id="JABTTQ020003016">
    <property type="protein sequence ID" value="KAK6120749.1"/>
    <property type="molecule type" value="Genomic_DNA"/>
</dbReference>
<dbReference type="InterPro" id="IPR006073">
    <property type="entry name" value="GTP-bd"/>
</dbReference>